<evidence type="ECO:0000313" key="1">
    <source>
        <dbReference type="EMBL" id="XBY65181.1"/>
    </source>
</evidence>
<dbReference type="AlphaFoldDB" id="A0AAU7Y4B4"/>
<accession>A0AAU7Y4B4</accession>
<dbReference type="EMBL" id="CP158373">
    <property type="protein sequence ID" value="XBY65181.1"/>
    <property type="molecule type" value="Genomic_DNA"/>
</dbReference>
<sequence>MPPRSKVASLPAEVKTWLDQALVENNFSGYEALSAELSERGFTIGKSALHAYGQGFEDRLASLRMASEQARAVVAAAPDDEGAVNEALVRLVQDKLFTVLMAADGKLDISKVGKAVAELVKASVVQKKWSAEHRKTIREEFAAEAAEAVSEELRGEDGMSEQLEERIRGILLGKA</sequence>
<name>A0AAU7Y4B4_9PSED</name>
<organism evidence="1">
    <name type="scientific">Pseudomonas solani</name>
    <dbReference type="NCBI Taxonomy" id="2731552"/>
    <lineage>
        <taxon>Bacteria</taxon>
        <taxon>Pseudomonadati</taxon>
        <taxon>Pseudomonadota</taxon>
        <taxon>Gammaproteobacteria</taxon>
        <taxon>Pseudomonadales</taxon>
        <taxon>Pseudomonadaceae</taxon>
        <taxon>Pseudomonas</taxon>
    </lineage>
</organism>
<reference evidence="1" key="1">
    <citation type="submission" date="2023-08" db="EMBL/GenBank/DDBJ databases">
        <title>Increased levels of nutrients transform a symbiont into a lethal pathobiont.</title>
        <authorList>
            <person name="Lachnit T."/>
            <person name="Ulrich L."/>
            <person name="Willmer F.M."/>
            <person name="Hasenbein T."/>
            <person name="Steiner L.X."/>
            <person name="Wolters M."/>
            <person name="Herbst E.M."/>
            <person name="Deines P."/>
        </authorList>
    </citation>
    <scope>NUCLEOTIDE SEQUENCE</scope>
    <source>
        <strain evidence="1">T3</strain>
    </source>
</reference>
<dbReference type="RefSeq" id="WP_350447785.1">
    <property type="nucleotide sequence ID" value="NZ_CP158373.1"/>
</dbReference>
<gene>
    <name evidence="1" type="ORF">ABS648_05275</name>
</gene>
<dbReference type="Pfam" id="PF11985">
    <property type="entry name" value="Phage_Mu_Gp27"/>
    <property type="match status" value="1"/>
</dbReference>
<protein>
    <submittedName>
        <fullName evidence="1">DUF3486 family protein</fullName>
    </submittedName>
</protein>
<dbReference type="InterPro" id="IPR021874">
    <property type="entry name" value="Phage_Mu_Gp27"/>
</dbReference>
<proteinExistence type="predicted"/>